<dbReference type="OrthoDB" id="28053at2759"/>
<gene>
    <name evidence="5" type="ORF">HPBE_LOCUS17120</name>
</gene>
<dbReference type="InterPro" id="IPR011989">
    <property type="entry name" value="ARM-like"/>
</dbReference>
<dbReference type="GO" id="GO:0012505">
    <property type="term" value="C:endomembrane system"/>
    <property type="evidence" value="ECO:0007669"/>
    <property type="project" value="UniProtKB-SubCell"/>
</dbReference>
<dbReference type="EMBL" id="UZAH01029815">
    <property type="protein sequence ID" value="VDP08018.1"/>
    <property type="molecule type" value="Genomic_DNA"/>
</dbReference>
<keyword evidence="6" id="KW-1185">Reference proteome</keyword>
<evidence type="ECO:0000256" key="1">
    <source>
        <dbReference type="ARBA" id="ARBA00004308"/>
    </source>
</evidence>
<evidence type="ECO:0000256" key="2">
    <source>
        <dbReference type="ARBA" id="ARBA00022448"/>
    </source>
</evidence>
<sequence length="134" mass="14948">MTLLKVAFWTIGEFGDLLLQPADADSAKVEESDVVSVFENVLPSTLTSLSTKCYGVTALAKLATRFGAEVDRINALVRANQAHLHLELQQRSVEFSRLLDCGDIKWVILSQFSFDSFGRYTLLLECMLSQVWTS</sequence>
<dbReference type="GO" id="GO:0015031">
    <property type="term" value="P:protein transport"/>
    <property type="evidence" value="ECO:0007669"/>
    <property type="project" value="UniProtKB-KW"/>
</dbReference>
<keyword evidence="4" id="KW-0472">Membrane</keyword>
<keyword evidence="2" id="KW-0813">Transport</keyword>
<reference evidence="5 6" key="1">
    <citation type="submission" date="2018-11" db="EMBL/GenBank/DDBJ databases">
        <authorList>
            <consortium name="Pathogen Informatics"/>
        </authorList>
    </citation>
    <scope>NUCLEOTIDE SEQUENCE [LARGE SCALE GENOMIC DNA]</scope>
</reference>
<evidence type="ECO:0000256" key="3">
    <source>
        <dbReference type="ARBA" id="ARBA00022927"/>
    </source>
</evidence>
<protein>
    <submittedName>
        <fullName evidence="7">Focal_AT domain-containing protein</fullName>
    </submittedName>
</protein>
<keyword evidence="3" id="KW-0653">Protein transport</keyword>
<evidence type="ECO:0000256" key="4">
    <source>
        <dbReference type="ARBA" id="ARBA00023136"/>
    </source>
</evidence>
<comment type="subcellular location">
    <subcellularLocation>
        <location evidence="1">Endomembrane system</location>
    </subcellularLocation>
</comment>
<dbReference type="PANTHER" id="PTHR22780">
    <property type="entry name" value="ADAPTIN, ALPHA/GAMMA/EPSILON"/>
    <property type="match status" value="1"/>
</dbReference>
<dbReference type="GO" id="GO:0005737">
    <property type="term" value="C:cytoplasm"/>
    <property type="evidence" value="ECO:0007669"/>
    <property type="project" value="UniProtKB-ARBA"/>
</dbReference>
<organism evidence="6 7">
    <name type="scientific">Heligmosomoides polygyrus</name>
    <name type="common">Parasitic roundworm</name>
    <dbReference type="NCBI Taxonomy" id="6339"/>
    <lineage>
        <taxon>Eukaryota</taxon>
        <taxon>Metazoa</taxon>
        <taxon>Ecdysozoa</taxon>
        <taxon>Nematoda</taxon>
        <taxon>Chromadorea</taxon>
        <taxon>Rhabditida</taxon>
        <taxon>Rhabditina</taxon>
        <taxon>Rhabditomorpha</taxon>
        <taxon>Strongyloidea</taxon>
        <taxon>Heligmosomidae</taxon>
        <taxon>Heligmosomoides</taxon>
    </lineage>
</organism>
<dbReference type="AlphaFoldDB" id="A0A183G619"/>
<proteinExistence type="predicted"/>
<dbReference type="Proteomes" id="UP000050761">
    <property type="component" value="Unassembled WGS sequence"/>
</dbReference>
<accession>A0A183G619</accession>
<dbReference type="WBParaSite" id="HPBE_0001712001-mRNA-1">
    <property type="protein sequence ID" value="HPBE_0001712001-mRNA-1"/>
    <property type="gene ID" value="HPBE_0001712001"/>
</dbReference>
<evidence type="ECO:0000313" key="5">
    <source>
        <dbReference type="EMBL" id="VDP08018.1"/>
    </source>
</evidence>
<dbReference type="Gene3D" id="1.25.10.10">
    <property type="entry name" value="Leucine-rich Repeat Variant"/>
    <property type="match status" value="1"/>
</dbReference>
<evidence type="ECO:0000313" key="6">
    <source>
        <dbReference type="Proteomes" id="UP000050761"/>
    </source>
</evidence>
<evidence type="ECO:0000313" key="7">
    <source>
        <dbReference type="WBParaSite" id="HPBE_0001712001-mRNA-1"/>
    </source>
</evidence>
<reference evidence="7" key="2">
    <citation type="submission" date="2019-09" db="UniProtKB">
        <authorList>
            <consortium name="WormBaseParasite"/>
        </authorList>
    </citation>
    <scope>IDENTIFICATION</scope>
</reference>
<accession>A0A3P8BE91</accession>
<name>A0A183G619_HELPZ</name>
<dbReference type="InterPro" id="IPR050840">
    <property type="entry name" value="Adaptor_Complx_Large_Subunit"/>
</dbReference>